<organism evidence="1">
    <name type="scientific">uncultured bacterium 246</name>
    <dbReference type="NCBI Taxonomy" id="698384"/>
    <lineage>
        <taxon>Bacteria</taxon>
        <taxon>environmental samples</taxon>
    </lineage>
</organism>
<reference evidence="1" key="1">
    <citation type="submission" date="2009-12" db="EMBL/GenBank/DDBJ databases">
        <authorList>
            <person name="Kielak A."/>
            <person name="van Veen J.A."/>
            <person name="Kowalchuk G.A."/>
        </authorList>
    </citation>
    <scope>NUCLEOTIDE SEQUENCE</scope>
</reference>
<name>E3T6E4_9BACT</name>
<accession>E3T6E4</accession>
<dbReference type="EMBL" id="GU260703">
    <property type="protein sequence ID" value="ADC35888.1"/>
    <property type="molecule type" value="Genomic_DNA"/>
</dbReference>
<reference evidence="1" key="2">
    <citation type="journal article" date="2010" name="Appl. Environ. Microbiol.">
        <title>Comparative analysis of acidobacterial genomic fragments from terrestrial and aquatic metagenomic libraries, with emphasis on acidobacteria subdivision 6.</title>
        <authorList>
            <person name="Kielak A.M."/>
            <person name="van Veen J.A."/>
            <person name="Kowalchuk G.A."/>
        </authorList>
    </citation>
    <scope>NUCLEOTIDE SEQUENCE</scope>
</reference>
<sequence>MPPLLFGCVNILRRDQKYGASGVGFQTAAIERRRRLRARRYFVLQQEQAQWQFAGLPWQLHEQPSGPQLQLLQHAHLH</sequence>
<evidence type="ECO:0000313" key="1">
    <source>
        <dbReference type="EMBL" id="ADC35888.1"/>
    </source>
</evidence>
<proteinExistence type="predicted"/>
<dbReference type="AlphaFoldDB" id="E3T6E4"/>
<protein>
    <submittedName>
        <fullName evidence="1">Uncharacterized protein</fullName>
    </submittedName>
</protein>